<keyword evidence="1" id="KW-1133">Transmembrane helix</keyword>
<reference evidence="2" key="1">
    <citation type="submission" date="2009-10" db="EMBL/GenBank/DDBJ databases">
        <title>The genome sequence of Streptomyces sviceus strain ATCC 29083.</title>
        <authorList>
            <consortium name="The Broad Institute Genome Sequencing Platform"/>
            <consortium name="Broad Institute Microbial Sequencing Center"/>
            <person name="Fischbach M."/>
            <person name="Godfrey P."/>
            <person name="Ward D."/>
            <person name="Young S."/>
            <person name="Zeng Q."/>
            <person name="Koehrsen M."/>
            <person name="Alvarado L."/>
            <person name="Berlin A.M."/>
            <person name="Bochicchio J."/>
            <person name="Borenstein D."/>
            <person name="Chapman S.B."/>
            <person name="Chen Z."/>
            <person name="Engels R."/>
            <person name="Freedman E."/>
            <person name="Gellesch M."/>
            <person name="Goldberg J."/>
            <person name="Griggs A."/>
            <person name="Gujja S."/>
            <person name="Heilman E.R."/>
            <person name="Heiman D.I."/>
            <person name="Hepburn T.A."/>
            <person name="Howarth C."/>
            <person name="Jen D."/>
            <person name="Larson L."/>
            <person name="Lewis B."/>
            <person name="Mehta T."/>
            <person name="Park D."/>
            <person name="Pearson M."/>
            <person name="Richards J."/>
            <person name="Roberts A."/>
            <person name="Saif S."/>
            <person name="Shea T.D."/>
            <person name="Shenoy N."/>
            <person name="Sisk P."/>
            <person name="Stolte C."/>
            <person name="Sykes S.N."/>
            <person name="Thomson T."/>
            <person name="Walk T."/>
            <person name="White J."/>
            <person name="Yandava C."/>
            <person name="Straight P."/>
            <person name="Clardy J."/>
            <person name="Hung D."/>
            <person name="Kolter R."/>
            <person name="Mekalanos J."/>
            <person name="Walker S."/>
            <person name="Walsh C.T."/>
            <person name="Wieland-Brown L.C."/>
            <person name="Haas B."/>
            <person name="Nusbaum C."/>
            <person name="Birren B."/>
        </authorList>
    </citation>
    <scope>NUCLEOTIDE SEQUENCE [LARGE SCALE GENOMIC DNA]</scope>
    <source>
        <strain evidence="2">ATCC 29083</strain>
    </source>
</reference>
<evidence type="ECO:0000256" key="1">
    <source>
        <dbReference type="SAM" id="Phobius"/>
    </source>
</evidence>
<keyword evidence="1" id="KW-0812">Transmembrane</keyword>
<dbReference type="AlphaFoldDB" id="B5HU18"/>
<evidence type="ECO:0000313" key="3">
    <source>
        <dbReference type="Proteomes" id="UP000002785"/>
    </source>
</evidence>
<accession>B5HU18</accession>
<organism evidence="2 3">
    <name type="scientific">Streptomyces sviceus (strain ATCC 29083 / DSM 924 / JCM 4929 / NBRC 13980 / NCIMB 11184 / NRRL 5439 / UC 5370)</name>
    <dbReference type="NCBI Taxonomy" id="463191"/>
    <lineage>
        <taxon>Bacteria</taxon>
        <taxon>Bacillati</taxon>
        <taxon>Actinomycetota</taxon>
        <taxon>Actinomycetes</taxon>
        <taxon>Kitasatosporales</taxon>
        <taxon>Streptomycetaceae</taxon>
        <taxon>Streptomyces</taxon>
    </lineage>
</organism>
<keyword evidence="3" id="KW-1185">Reference proteome</keyword>
<evidence type="ECO:0008006" key="4">
    <source>
        <dbReference type="Google" id="ProtNLM"/>
    </source>
</evidence>
<feature type="transmembrane region" description="Helical" evidence="1">
    <location>
        <begin position="40"/>
        <end position="60"/>
    </location>
</feature>
<proteinExistence type="predicted"/>
<feature type="transmembrane region" description="Helical" evidence="1">
    <location>
        <begin position="12"/>
        <end position="34"/>
    </location>
</feature>
<dbReference type="Proteomes" id="UP000002785">
    <property type="component" value="Chromosome"/>
</dbReference>
<sequence length="70" mass="7459">MSPRHPGPEGGVRVMALLLFLVLVAVVLGIIGVAADGLGYLLIIGIVVFVAALAVTAVRWSQRSRRRPIR</sequence>
<gene>
    <name evidence="2" type="ORF">SSEG_02903</name>
</gene>
<keyword evidence="1" id="KW-0472">Membrane</keyword>
<dbReference type="EMBL" id="CM000951">
    <property type="protein sequence ID" value="EDY56323.1"/>
    <property type="molecule type" value="Genomic_DNA"/>
</dbReference>
<name>B5HU18_STRX2</name>
<protein>
    <recommendedName>
        <fullName evidence="4">Integral membrane protein</fullName>
    </recommendedName>
</protein>
<evidence type="ECO:0000313" key="2">
    <source>
        <dbReference type="EMBL" id="EDY56323.1"/>
    </source>
</evidence>
<dbReference type="HOGENOM" id="CLU_203330_0_0_11"/>